<protein>
    <submittedName>
        <fullName evidence="1">Uncharacterized protein</fullName>
    </submittedName>
</protein>
<accession>A0AA35TI40</accession>
<sequence>MVATIRCAVSWWRRDAKLGTLPTDWRLQTSWTGRVAGKRTVHLPVVCTSLEIPGLKGLSHGLSSYSIRGPGCVLQSL</sequence>
<feature type="non-terminal residue" evidence="1">
    <location>
        <position position="1"/>
    </location>
</feature>
<comment type="caution">
    <text evidence="1">The sequence shown here is derived from an EMBL/GenBank/DDBJ whole genome shotgun (WGS) entry which is preliminary data.</text>
</comment>
<dbReference type="Proteomes" id="UP001174909">
    <property type="component" value="Unassembled WGS sequence"/>
</dbReference>
<organism evidence="1 2">
    <name type="scientific">Geodia barretti</name>
    <name type="common">Barrett's horny sponge</name>
    <dbReference type="NCBI Taxonomy" id="519541"/>
    <lineage>
        <taxon>Eukaryota</taxon>
        <taxon>Metazoa</taxon>
        <taxon>Porifera</taxon>
        <taxon>Demospongiae</taxon>
        <taxon>Heteroscleromorpha</taxon>
        <taxon>Tetractinellida</taxon>
        <taxon>Astrophorina</taxon>
        <taxon>Geodiidae</taxon>
        <taxon>Geodia</taxon>
    </lineage>
</organism>
<evidence type="ECO:0000313" key="2">
    <source>
        <dbReference type="Proteomes" id="UP001174909"/>
    </source>
</evidence>
<evidence type="ECO:0000313" key="1">
    <source>
        <dbReference type="EMBL" id="CAI8048463.1"/>
    </source>
</evidence>
<dbReference type="AlphaFoldDB" id="A0AA35TI40"/>
<dbReference type="EMBL" id="CASHTH010003729">
    <property type="protein sequence ID" value="CAI8048463.1"/>
    <property type="molecule type" value="Genomic_DNA"/>
</dbReference>
<gene>
    <name evidence="1" type="ORF">GBAR_LOCUS26733</name>
</gene>
<keyword evidence="2" id="KW-1185">Reference proteome</keyword>
<reference evidence="1" key="1">
    <citation type="submission" date="2023-03" db="EMBL/GenBank/DDBJ databases">
        <authorList>
            <person name="Steffen K."/>
            <person name="Cardenas P."/>
        </authorList>
    </citation>
    <scope>NUCLEOTIDE SEQUENCE</scope>
</reference>
<name>A0AA35TI40_GEOBA</name>
<proteinExistence type="predicted"/>